<keyword evidence="5" id="KW-1185">Reference proteome</keyword>
<dbReference type="InterPro" id="IPR027417">
    <property type="entry name" value="P-loop_NTPase"/>
</dbReference>
<sequence length="289" mass="30751">VVRGEAGVGKSALLEHLTKAASDCRVVGAAGVQSEMELVFAAVHQLCVPLLDRLDSLPEPQRDALGTAFGLRAGPAPDPFLVGLAVLSLLAAAAEDRPLVCVIDDAQWLDRASAQVLAFVARRLLAESVACVFAVRDTGEEDELSGLPVMEVAGLRDDDARTLLSTVVLGQMDDQVRDQIITEARGNPLALLELPRDLPSLKLAGGFVAPAARSLSGRIEESFQRRLERLPADTRQLLLLAAAEPLGDPVLLWRAADLLGKGVGIAAADAEDMIDVGDRVRFRHPLVRS</sequence>
<dbReference type="SUPFAM" id="SSF52540">
    <property type="entry name" value="P-loop containing nucleoside triphosphate hydrolases"/>
    <property type="match status" value="1"/>
</dbReference>
<dbReference type="GO" id="GO:0005524">
    <property type="term" value="F:ATP binding"/>
    <property type="evidence" value="ECO:0007669"/>
    <property type="project" value="UniProtKB-KW"/>
</dbReference>
<dbReference type="EMBL" id="JACEQY010000173">
    <property type="protein sequence ID" value="MBA4867389.1"/>
    <property type="molecule type" value="Genomic_DNA"/>
</dbReference>
<dbReference type="RefSeq" id="WP_181868701.1">
    <property type="nucleotide sequence ID" value="NZ_JACEQY010000173.1"/>
</dbReference>
<accession>A0A7W2HKW5</accession>
<dbReference type="PANTHER" id="PTHR16305">
    <property type="entry name" value="TESTICULAR SOLUBLE ADENYLYL CYCLASE"/>
    <property type="match status" value="1"/>
</dbReference>
<feature type="domain" description="Orc1-like AAA ATPase" evidence="3">
    <location>
        <begin position="1"/>
        <end position="124"/>
    </location>
</feature>
<dbReference type="Pfam" id="PF13191">
    <property type="entry name" value="AAA_16"/>
    <property type="match status" value="1"/>
</dbReference>
<proteinExistence type="predicted"/>
<dbReference type="GO" id="GO:0005737">
    <property type="term" value="C:cytoplasm"/>
    <property type="evidence" value="ECO:0007669"/>
    <property type="project" value="TreeGrafter"/>
</dbReference>
<dbReference type="PANTHER" id="PTHR16305:SF35">
    <property type="entry name" value="TRANSCRIPTIONAL ACTIVATOR DOMAIN"/>
    <property type="match status" value="1"/>
</dbReference>
<evidence type="ECO:0000313" key="5">
    <source>
        <dbReference type="Proteomes" id="UP000586976"/>
    </source>
</evidence>
<evidence type="ECO:0000256" key="2">
    <source>
        <dbReference type="ARBA" id="ARBA00022840"/>
    </source>
</evidence>
<dbReference type="GO" id="GO:0004016">
    <property type="term" value="F:adenylate cyclase activity"/>
    <property type="evidence" value="ECO:0007669"/>
    <property type="project" value="TreeGrafter"/>
</dbReference>
<comment type="caution">
    <text evidence="4">The sequence shown here is derived from an EMBL/GenBank/DDBJ whole genome shotgun (WGS) entry which is preliminary data.</text>
</comment>
<feature type="non-terminal residue" evidence="4">
    <location>
        <position position="289"/>
    </location>
</feature>
<dbReference type="AlphaFoldDB" id="A0A7W2HKW5"/>
<evidence type="ECO:0000313" key="4">
    <source>
        <dbReference type="EMBL" id="MBA4867389.1"/>
    </source>
</evidence>
<gene>
    <name evidence="4" type="ORF">H1V43_40255</name>
</gene>
<dbReference type="InterPro" id="IPR041664">
    <property type="entry name" value="AAA_16"/>
</dbReference>
<evidence type="ECO:0000259" key="3">
    <source>
        <dbReference type="Pfam" id="PF13191"/>
    </source>
</evidence>
<organism evidence="4 5">
    <name type="scientific">Streptomyces himalayensis subsp. aureolus</name>
    <dbReference type="NCBI Taxonomy" id="2758039"/>
    <lineage>
        <taxon>Bacteria</taxon>
        <taxon>Bacillati</taxon>
        <taxon>Actinomycetota</taxon>
        <taxon>Actinomycetes</taxon>
        <taxon>Kitasatosporales</taxon>
        <taxon>Streptomycetaceae</taxon>
        <taxon>Streptomyces</taxon>
        <taxon>Streptomyces himalayensis</taxon>
    </lineage>
</organism>
<keyword evidence="1" id="KW-0547">Nucleotide-binding</keyword>
<evidence type="ECO:0000256" key="1">
    <source>
        <dbReference type="ARBA" id="ARBA00022741"/>
    </source>
</evidence>
<dbReference type="Proteomes" id="UP000586976">
    <property type="component" value="Unassembled WGS sequence"/>
</dbReference>
<name>A0A7W2HKW5_9ACTN</name>
<protein>
    <submittedName>
        <fullName evidence="4">AAA family ATPase</fullName>
    </submittedName>
</protein>
<keyword evidence="2" id="KW-0067">ATP-binding</keyword>
<feature type="non-terminal residue" evidence="4">
    <location>
        <position position="1"/>
    </location>
</feature>
<reference evidence="4 5" key="1">
    <citation type="submission" date="2020-07" db="EMBL/GenBank/DDBJ databases">
        <title>Streptomyces isolated from Indian soil.</title>
        <authorList>
            <person name="Mandal S."/>
            <person name="Maiti P.K."/>
        </authorList>
    </citation>
    <scope>NUCLEOTIDE SEQUENCE [LARGE SCALE GENOMIC DNA]</scope>
    <source>
        <strain evidence="4 5">PSKA54</strain>
    </source>
</reference>